<feature type="domain" description="N-acetyltransferase" evidence="1">
    <location>
        <begin position="1"/>
        <end position="166"/>
    </location>
</feature>
<dbReference type="EMBL" id="JAROCC010000007">
    <property type="protein sequence ID" value="MDN4607857.1"/>
    <property type="molecule type" value="Genomic_DNA"/>
</dbReference>
<keyword evidence="2" id="KW-0808">Transferase</keyword>
<dbReference type="Proteomes" id="UP001175097">
    <property type="component" value="Unassembled WGS sequence"/>
</dbReference>
<dbReference type="RefSeq" id="WP_301243620.1">
    <property type="nucleotide sequence ID" value="NZ_JAROCC010000007.1"/>
</dbReference>
<keyword evidence="2" id="KW-0012">Acyltransferase</keyword>
<dbReference type="Gene3D" id="3.40.630.30">
    <property type="match status" value="1"/>
</dbReference>
<dbReference type="CDD" id="cd04301">
    <property type="entry name" value="NAT_SF"/>
    <property type="match status" value="1"/>
</dbReference>
<protein>
    <submittedName>
        <fullName evidence="2">GNAT family N-acetyltransferase</fullName>
        <ecNumber evidence="2">2.3.1.-</ecNumber>
    </submittedName>
</protein>
<comment type="caution">
    <text evidence="2">The sequence shown here is derived from an EMBL/GenBank/DDBJ whole genome shotgun (WGS) entry which is preliminary data.</text>
</comment>
<evidence type="ECO:0000259" key="1">
    <source>
        <dbReference type="PROSITE" id="PS51186"/>
    </source>
</evidence>
<dbReference type="EC" id="2.3.1.-" evidence="2"/>
<dbReference type="InterPro" id="IPR016181">
    <property type="entry name" value="Acyl_CoA_acyltransferase"/>
</dbReference>
<accession>A0ABT8JS72</accession>
<sequence>MRIREAILEDAEAIARVHVDSWRTTYNGIVSDAYLQQLSYEQRAENWRRGIGRNALVVAEDESGKIVGFATGGKERTGNYGVDGELYAIYLLQEVQGQGIGKRLTKEIARNLKNQGFSSMLVWVLELNPSKNFYKSLGGKPLAETMIEIGGENFNEIAYYWEDIGKIVD</sequence>
<dbReference type="PROSITE" id="PS51186">
    <property type="entry name" value="GNAT"/>
    <property type="match status" value="1"/>
</dbReference>
<dbReference type="InterPro" id="IPR000182">
    <property type="entry name" value="GNAT_dom"/>
</dbReference>
<dbReference type="InterPro" id="IPR013653">
    <property type="entry name" value="GCN5-like_dom"/>
</dbReference>
<dbReference type="Pfam" id="PF08445">
    <property type="entry name" value="FR47"/>
    <property type="match status" value="1"/>
</dbReference>
<dbReference type="GO" id="GO:0016746">
    <property type="term" value="F:acyltransferase activity"/>
    <property type="evidence" value="ECO:0007669"/>
    <property type="project" value="UniProtKB-KW"/>
</dbReference>
<keyword evidence="3" id="KW-1185">Reference proteome</keyword>
<dbReference type="SUPFAM" id="SSF55729">
    <property type="entry name" value="Acyl-CoA N-acyltransferases (Nat)"/>
    <property type="match status" value="1"/>
</dbReference>
<name>A0ABT8JS72_9BACL</name>
<reference evidence="2" key="1">
    <citation type="submission" date="2023-03" db="EMBL/GenBank/DDBJ databases">
        <title>MT1 and MT2 Draft Genomes of Novel Species.</title>
        <authorList>
            <person name="Venkateswaran K."/>
        </authorList>
    </citation>
    <scope>NUCLEOTIDE SEQUENCE</scope>
    <source>
        <strain evidence="2">F6_3S_P_2</strain>
    </source>
</reference>
<organism evidence="2 3">
    <name type="scientific">Sporosarcina highlanderae</name>
    <dbReference type="NCBI Taxonomy" id="3035916"/>
    <lineage>
        <taxon>Bacteria</taxon>
        <taxon>Bacillati</taxon>
        <taxon>Bacillota</taxon>
        <taxon>Bacilli</taxon>
        <taxon>Bacillales</taxon>
        <taxon>Caryophanaceae</taxon>
        <taxon>Sporosarcina</taxon>
    </lineage>
</organism>
<evidence type="ECO:0000313" key="2">
    <source>
        <dbReference type="EMBL" id="MDN4607857.1"/>
    </source>
</evidence>
<evidence type="ECO:0000313" key="3">
    <source>
        <dbReference type="Proteomes" id="UP001175097"/>
    </source>
</evidence>
<gene>
    <name evidence="2" type="ORF">P5G49_10280</name>
</gene>
<proteinExistence type="predicted"/>